<dbReference type="PROSITE" id="PS50940">
    <property type="entry name" value="CHIT_BIND_II"/>
    <property type="match status" value="1"/>
</dbReference>
<dbReference type="Pfam" id="PF01607">
    <property type="entry name" value="CBM_14"/>
    <property type="match status" value="1"/>
</dbReference>
<protein>
    <recommendedName>
        <fullName evidence="1">Chitin-binding type-2 domain-containing protein</fullName>
    </recommendedName>
</protein>
<organism evidence="2">
    <name type="scientific">Clastoptera arizonana</name>
    <name type="common">Arizona spittle bug</name>
    <dbReference type="NCBI Taxonomy" id="38151"/>
    <lineage>
        <taxon>Eukaryota</taxon>
        <taxon>Metazoa</taxon>
        <taxon>Ecdysozoa</taxon>
        <taxon>Arthropoda</taxon>
        <taxon>Hexapoda</taxon>
        <taxon>Insecta</taxon>
        <taxon>Pterygota</taxon>
        <taxon>Neoptera</taxon>
        <taxon>Paraneoptera</taxon>
        <taxon>Hemiptera</taxon>
        <taxon>Auchenorrhyncha</taxon>
        <taxon>Cercopoidea</taxon>
        <taxon>Clastopteridae</taxon>
        <taxon>Clastoptera</taxon>
    </lineage>
</organism>
<dbReference type="EMBL" id="GEDC01027190">
    <property type="protein sequence ID" value="JAS10108.1"/>
    <property type="molecule type" value="Transcribed_RNA"/>
</dbReference>
<dbReference type="InterPro" id="IPR036508">
    <property type="entry name" value="Chitin-bd_dom_sf"/>
</dbReference>
<feature type="non-terminal residue" evidence="2">
    <location>
        <position position="1"/>
    </location>
</feature>
<name>A0A1B6C9E0_9HEMI</name>
<feature type="domain" description="Chitin-binding type-2" evidence="1">
    <location>
        <begin position="60"/>
        <end position="124"/>
    </location>
</feature>
<evidence type="ECO:0000313" key="2">
    <source>
        <dbReference type="EMBL" id="JAS10108.1"/>
    </source>
</evidence>
<dbReference type="GO" id="GO:0005576">
    <property type="term" value="C:extracellular region"/>
    <property type="evidence" value="ECO:0007669"/>
    <property type="project" value="InterPro"/>
</dbReference>
<dbReference type="SUPFAM" id="SSF57625">
    <property type="entry name" value="Invertebrate chitin-binding proteins"/>
    <property type="match status" value="1"/>
</dbReference>
<sequence>FKCVNGTAIEDKCPDFKMYDDKLKDCRTGTVEELSECLHPPSLLGCSLPASEQNLGSCTWFQCPILDVLPFEDHSKHAYPGYCSHYIKCFKDGSVKIGICEEGSLFNSNKSTCESNMDSKFCSFRPSQPTGS</sequence>
<dbReference type="GO" id="GO:0008061">
    <property type="term" value="F:chitin binding"/>
    <property type="evidence" value="ECO:0007669"/>
    <property type="project" value="InterPro"/>
</dbReference>
<proteinExistence type="predicted"/>
<dbReference type="AlphaFoldDB" id="A0A1B6C9E0"/>
<dbReference type="InterPro" id="IPR002557">
    <property type="entry name" value="Chitin-bd_dom"/>
</dbReference>
<reference evidence="2" key="1">
    <citation type="submission" date="2015-12" db="EMBL/GenBank/DDBJ databases">
        <title>De novo transcriptome assembly of four potential Pierce s Disease insect vectors from Arizona vineyards.</title>
        <authorList>
            <person name="Tassone E.E."/>
        </authorList>
    </citation>
    <scope>NUCLEOTIDE SEQUENCE</scope>
</reference>
<evidence type="ECO:0000259" key="1">
    <source>
        <dbReference type="PROSITE" id="PS50940"/>
    </source>
</evidence>
<gene>
    <name evidence="2" type="ORF">g.45298</name>
</gene>
<accession>A0A1B6C9E0</accession>